<dbReference type="SUPFAM" id="SSF54909">
    <property type="entry name" value="Dimeric alpha+beta barrel"/>
    <property type="match status" value="1"/>
</dbReference>
<proteinExistence type="inferred from homology"/>
<comment type="caution">
    <text evidence="4">The sequence shown here is derived from an EMBL/GenBank/DDBJ whole genome shotgun (WGS) entry which is preliminary data.</text>
</comment>
<comment type="similarity">
    <text evidence="1">Belongs to the YciI family.</text>
</comment>
<dbReference type="Gene3D" id="3.30.70.1060">
    <property type="entry name" value="Dimeric alpha+beta barrel"/>
    <property type="match status" value="1"/>
</dbReference>
<dbReference type="PANTHER" id="PTHR35174:SF3">
    <property type="entry name" value="BLL7171 PROTEIN"/>
    <property type="match status" value="1"/>
</dbReference>
<name>A0A6N8IVS6_9BURK</name>
<dbReference type="Pfam" id="PF03795">
    <property type="entry name" value="YCII"/>
    <property type="match status" value="1"/>
</dbReference>
<evidence type="ECO:0000313" key="5">
    <source>
        <dbReference type="Proteomes" id="UP000469385"/>
    </source>
</evidence>
<dbReference type="InterPro" id="IPR011008">
    <property type="entry name" value="Dimeric_a/b-barrel"/>
</dbReference>
<feature type="domain" description="YCII-related" evidence="3">
    <location>
        <begin position="21"/>
        <end position="109"/>
    </location>
</feature>
<feature type="region of interest" description="Disordered" evidence="2">
    <location>
        <begin position="114"/>
        <end position="133"/>
    </location>
</feature>
<accession>A0A6N8IVS6</accession>
<dbReference type="EMBL" id="WSEL01000009">
    <property type="protein sequence ID" value="MVQ30927.1"/>
    <property type="molecule type" value="Genomic_DNA"/>
</dbReference>
<protein>
    <recommendedName>
        <fullName evidence="3">YCII-related domain-containing protein</fullName>
    </recommendedName>
</protein>
<organism evidence="4 5">
    <name type="scientific">Ramlibacter pinisoli</name>
    <dbReference type="NCBI Taxonomy" id="2682844"/>
    <lineage>
        <taxon>Bacteria</taxon>
        <taxon>Pseudomonadati</taxon>
        <taxon>Pseudomonadota</taxon>
        <taxon>Betaproteobacteria</taxon>
        <taxon>Burkholderiales</taxon>
        <taxon>Comamonadaceae</taxon>
        <taxon>Ramlibacter</taxon>
    </lineage>
</organism>
<keyword evidence="5" id="KW-1185">Reference proteome</keyword>
<dbReference type="PANTHER" id="PTHR35174">
    <property type="entry name" value="BLL7171 PROTEIN-RELATED"/>
    <property type="match status" value="1"/>
</dbReference>
<dbReference type="InterPro" id="IPR005545">
    <property type="entry name" value="YCII"/>
</dbReference>
<evidence type="ECO:0000313" key="4">
    <source>
        <dbReference type="EMBL" id="MVQ30927.1"/>
    </source>
</evidence>
<gene>
    <name evidence="4" type="ORF">GON04_15820</name>
</gene>
<dbReference type="Proteomes" id="UP000469385">
    <property type="component" value="Unassembled WGS sequence"/>
</dbReference>
<sequence length="133" mass="14423">MTQPGIHSEFLVLSRGQWDEDKSPDEIQAAIDAFYGWHEALVEQGLARPGQRLGPEGRVVSRQAIVDGPFAEAKEVVGGYWFMIAASLDEAAALLAGNPCLACGLQMEVRPLDPERASAHVQASETPASRRRP</sequence>
<evidence type="ECO:0000256" key="2">
    <source>
        <dbReference type="SAM" id="MobiDB-lite"/>
    </source>
</evidence>
<reference evidence="4 5" key="1">
    <citation type="submission" date="2019-12" db="EMBL/GenBank/DDBJ databases">
        <authorList>
            <person name="Huq M.A."/>
        </authorList>
    </citation>
    <scope>NUCLEOTIDE SEQUENCE [LARGE SCALE GENOMIC DNA]</scope>
    <source>
        <strain evidence="4 5">MAH-25</strain>
    </source>
</reference>
<evidence type="ECO:0000256" key="1">
    <source>
        <dbReference type="ARBA" id="ARBA00007689"/>
    </source>
</evidence>
<evidence type="ECO:0000259" key="3">
    <source>
        <dbReference type="Pfam" id="PF03795"/>
    </source>
</evidence>
<dbReference type="RefSeq" id="WP_157399029.1">
    <property type="nucleotide sequence ID" value="NZ_WSEL01000009.1"/>
</dbReference>
<dbReference type="AlphaFoldDB" id="A0A6N8IVS6"/>